<evidence type="ECO:0000313" key="6">
    <source>
        <dbReference type="Proteomes" id="UP000001572"/>
    </source>
</evidence>
<keyword evidence="5" id="KW-0131">Cell cycle</keyword>
<dbReference type="Gene3D" id="3.30.420.40">
    <property type="match status" value="2"/>
</dbReference>
<evidence type="ECO:0000256" key="1">
    <source>
        <dbReference type="PROSITE-ProRule" id="PRU00182"/>
    </source>
</evidence>
<feature type="compositionally biased region" description="Low complexity" evidence="3">
    <location>
        <begin position="548"/>
        <end position="559"/>
    </location>
</feature>
<dbReference type="InterPro" id="IPR050696">
    <property type="entry name" value="FtsA/MreB"/>
</dbReference>
<sequence length="640" mass="71329">MYSMVNDKLERGSLVFALDIGTRSIIGVLGQMKDERLVIKHTAMTFHKKRAMMDGQIHDIEAVAQGVQQVKQELEEKAQVSLREVAIAAAGRSLKTTGIRVDLKVDPNQSIDQHMVESLEIEGLQKAQKALEAEMGMDSDYFCVGHTVMYYYLNDGMIGNLVGHRGNQIGADLIATFLPRIVVDSLYTVMTKVGLEVDYITLEPIAAIEVAVPQNARLLNIALVDIGAGTSDIAITRDGTVVAYSMTSTAGDEITEAIAKVYLLDFDEAERLKCNLCREGIQRFRDIVGMSYELKTEEILNEIKESIELVAHEISAHLLQQNSKAPSAIFLIGGGSQIPGIPQMIAKKLEMATARVVVRGIDTIQSLDWKEDFLTGPEGITPVGILAKAINNRKEDFIEIQINQQRMKLFQTKNLKISDVLVLAAFNPRDLIAKRGESIEINVEGKKQIIYGEYGESAKIFINEQSGSLDSRIKDGDQIKVISAEPGKNARCTLNDLCKEIVVDTTKNHMLVNGEKVSLSTLLKTGDEIRFKKRDTGHTQSHLEQERQQAQTSGQQQQQKQDKDQEQNKKGLTGVKVYCNEEPVILPQREKGYIFVDVFDFIDFDRTEVKGKLILKHNGMIANYMAPLQEGDQVAVYWEK</sequence>
<evidence type="ECO:0000256" key="2">
    <source>
        <dbReference type="SAM" id="Coils"/>
    </source>
</evidence>
<organism evidence="5 6">
    <name type="scientific">Alkaliphilus metalliredigens (strain QYMF)</name>
    <dbReference type="NCBI Taxonomy" id="293826"/>
    <lineage>
        <taxon>Bacteria</taxon>
        <taxon>Bacillati</taxon>
        <taxon>Bacillota</taxon>
        <taxon>Clostridia</taxon>
        <taxon>Peptostreptococcales</taxon>
        <taxon>Natronincolaceae</taxon>
        <taxon>Alkaliphilus</taxon>
    </lineage>
</organism>
<evidence type="ECO:0000256" key="3">
    <source>
        <dbReference type="SAM" id="MobiDB-lite"/>
    </source>
</evidence>
<dbReference type="Pfam" id="PF14450">
    <property type="entry name" value="FtsA"/>
    <property type="match status" value="1"/>
</dbReference>
<dbReference type="SMART" id="SM00842">
    <property type="entry name" value="FtsA"/>
    <property type="match status" value="1"/>
</dbReference>
<dbReference type="AlphaFoldDB" id="A6TU81"/>
<dbReference type="PROSITE" id="PS50889">
    <property type="entry name" value="S4"/>
    <property type="match status" value="1"/>
</dbReference>
<dbReference type="InterPro" id="IPR043129">
    <property type="entry name" value="ATPase_NBD"/>
</dbReference>
<keyword evidence="2" id="KW-0175">Coiled coil</keyword>
<keyword evidence="1" id="KW-0694">RNA-binding</keyword>
<accession>A6TU81</accession>
<keyword evidence="5" id="KW-0132">Cell division</keyword>
<dbReference type="Proteomes" id="UP000001572">
    <property type="component" value="Chromosome"/>
</dbReference>
<evidence type="ECO:0000259" key="4">
    <source>
        <dbReference type="SMART" id="SM00842"/>
    </source>
</evidence>
<dbReference type="CDD" id="cd24004">
    <property type="entry name" value="ASKHA_NBD_PilM-like"/>
    <property type="match status" value="1"/>
</dbReference>
<evidence type="ECO:0000313" key="5">
    <source>
        <dbReference type="EMBL" id="ABR49749.1"/>
    </source>
</evidence>
<feature type="compositionally biased region" description="Basic and acidic residues" evidence="3">
    <location>
        <begin position="534"/>
        <end position="547"/>
    </location>
</feature>
<dbReference type="STRING" id="293826.Amet_3627"/>
<feature type="coiled-coil region" evidence="2">
    <location>
        <begin position="57"/>
        <end position="84"/>
    </location>
</feature>
<dbReference type="GO" id="GO:0051301">
    <property type="term" value="P:cell division"/>
    <property type="evidence" value="ECO:0007669"/>
    <property type="project" value="UniProtKB-KW"/>
</dbReference>
<feature type="domain" description="SHS2" evidence="4">
    <location>
        <begin position="15"/>
        <end position="211"/>
    </location>
</feature>
<gene>
    <name evidence="5" type="ordered locus">Amet_3627</name>
</gene>
<dbReference type="PANTHER" id="PTHR32432:SF3">
    <property type="entry name" value="ETHANOLAMINE UTILIZATION PROTEIN EUTJ"/>
    <property type="match status" value="1"/>
</dbReference>
<dbReference type="eggNOG" id="COG0849">
    <property type="taxonomic scope" value="Bacteria"/>
</dbReference>
<feature type="region of interest" description="Disordered" evidence="3">
    <location>
        <begin position="534"/>
        <end position="568"/>
    </location>
</feature>
<dbReference type="GO" id="GO:0003723">
    <property type="term" value="F:RNA binding"/>
    <property type="evidence" value="ECO:0007669"/>
    <property type="project" value="UniProtKB-KW"/>
</dbReference>
<proteinExistence type="predicted"/>
<dbReference type="KEGG" id="amt:Amet_3627"/>
<dbReference type="SUPFAM" id="SSF53067">
    <property type="entry name" value="Actin-like ATPase domain"/>
    <property type="match status" value="2"/>
</dbReference>
<name>A6TU81_ALKMQ</name>
<dbReference type="PANTHER" id="PTHR32432">
    <property type="entry name" value="CELL DIVISION PROTEIN FTSA-RELATED"/>
    <property type="match status" value="1"/>
</dbReference>
<dbReference type="InterPro" id="IPR003494">
    <property type="entry name" value="SHS2_FtsA"/>
</dbReference>
<reference evidence="6" key="1">
    <citation type="journal article" date="2016" name="Genome Announc.">
        <title>Complete genome sequence of Alkaliphilus metalliredigens strain QYMF, an alkaliphilic and metal-reducing bacterium isolated from borax-contaminated leachate ponds.</title>
        <authorList>
            <person name="Hwang C."/>
            <person name="Copeland A."/>
            <person name="Lucas S."/>
            <person name="Lapidus A."/>
            <person name="Barry K."/>
            <person name="Detter J.C."/>
            <person name="Glavina Del Rio T."/>
            <person name="Hammon N."/>
            <person name="Israni S."/>
            <person name="Dalin E."/>
            <person name="Tice H."/>
            <person name="Pitluck S."/>
            <person name="Chertkov O."/>
            <person name="Brettin T."/>
            <person name="Bruce D."/>
            <person name="Han C."/>
            <person name="Schmutz J."/>
            <person name="Larimer F."/>
            <person name="Land M.L."/>
            <person name="Hauser L."/>
            <person name="Kyrpides N."/>
            <person name="Mikhailova N."/>
            <person name="Ye Q."/>
            <person name="Zhou J."/>
            <person name="Richardson P."/>
            <person name="Fields M.W."/>
        </authorList>
    </citation>
    <scope>NUCLEOTIDE SEQUENCE [LARGE SCALE GENOMIC DNA]</scope>
    <source>
        <strain evidence="6">QYMF</strain>
    </source>
</reference>
<dbReference type="HOGENOM" id="CLU_010661_1_0_9"/>
<dbReference type="EMBL" id="CP000724">
    <property type="protein sequence ID" value="ABR49749.1"/>
    <property type="molecule type" value="Genomic_DNA"/>
</dbReference>
<keyword evidence="6" id="KW-1185">Reference proteome</keyword>
<protein>
    <submittedName>
        <fullName evidence="5">Cell division protein FtsA</fullName>
    </submittedName>
</protein>